<evidence type="ECO:0000256" key="1">
    <source>
        <dbReference type="SAM" id="MobiDB-lite"/>
    </source>
</evidence>
<dbReference type="AlphaFoldDB" id="A0AAN6UKY3"/>
<feature type="region of interest" description="Disordered" evidence="1">
    <location>
        <begin position="1"/>
        <end position="21"/>
    </location>
</feature>
<reference evidence="2" key="2">
    <citation type="submission" date="2023-05" db="EMBL/GenBank/DDBJ databases">
        <authorList>
            <consortium name="Lawrence Berkeley National Laboratory"/>
            <person name="Steindorff A."/>
            <person name="Hensen N."/>
            <person name="Bonometti L."/>
            <person name="Westerberg I."/>
            <person name="Brannstrom I.O."/>
            <person name="Guillou S."/>
            <person name="Cros-Aarteil S."/>
            <person name="Calhoun S."/>
            <person name="Haridas S."/>
            <person name="Kuo A."/>
            <person name="Mondo S."/>
            <person name="Pangilinan J."/>
            <person name="Riley R."/>
            <person name="Labutti K."/>
            <person name="Andreopoulos B."/>
            <person name="Lipzen A."/>
            <person name="Chen C."/>
            <person name="Yanf M."/>
            <person name="Daum C."/>
            <person name="Ng V."/>
            <person name="Clum A."/>
            <person name="Ohm R."/>
            <person name="Martin F."/>
            <person name="Silar P."/>
            <person name="Natvig D."/>
            <person name="Lalanne C."/>
            <person name="Gautier V."/>
            <person name="Ament-Velasquez S.L."/>
            <person name="Kruys A."/>
            <person name="Hutchinson M.I."/>
            <person name="Powell A.J."/>
            <person name="Barry K."/>
            <person name="Miller A.N."/>
            <person name="Grigoriev I.V."/>
            <person name="Debuchy R."/>
            <person name="Gladieux P."/>
            <person name="Thoren M.H."/>
            <person name="Johannesson H."/>
        </authorList>
    </citation>
    <scope>NUCLEOTIDE SEQUENCE</scope>
    <source>
        <strain evidence="2">CBS 123565</strain>
    </source>
</reference>
<comment type="caution">
    <text evidence="2">The sequence shown here is derived from an EMBL/GenBank/DDBJ whole genome shotgun (WGS) entry which is preliminary data.</text>
</comment>
<accession>A0AAN6UKY3</accession>
<dbReference type="Proteomes" id="UP001304895">
    <property type="component" value="Unassembled WGS sequence"/>
</dbReference>
<proteinExistence type="predicted"/>
<gene>
    <name evidence="2" type="ORF">BT67DRAFT_286474</name>
</gene>
<name>A0AAN6UKY3_9PEZI</name>
<dbReference type="EMBL" id="MU853407">
    <property type="protein sequence ID" value="KAK4134927.1"/>
    <property type="molecule type" value="Genomic_DNA"/>
</dbReference>
<evidence type="ECO:0000313" key="3">
    <source>
        <dbReference type="Proteomes" id="UP001304895"/>
    </source>
</evidence>
<reference evidence="2" key="1">
    <citation type="journal article" date="2023" name="Mol. Phylogenet. Evol.">
        <title>Genome-scale phylogeny and comparative genomics of the fungal order Sordariales.</title>
        <authorList>
            <person name="Hensen N."/>
            <person name="Bonometti L."/>
            <person name="Westerberg I."/>
            <person name="Brannstrom I.O."/>
            <person name="Guillou S."/>
            <person name="Cros-Aarteil S."/>
            <person name="Calhoun S."/>
            <person name="Haridas S."/>
            <person name="Kuo A."/>
            <person name="Mondo S."/>
            <person name="Pangilinan J."/>
            <person name="Riley R."/>
            <person name="LaButti K."/>
            <person name="Andreopoulos B."/>
            <person name="Lipzen A."/>
            <person name="Chen C."/>
            <person name="Yan M."/>
            <person name="Daum C."/>
            <person name="Ng V."/>
            <person name="Clum A."/>
            <person name="Steindorff A."/>
            <person name="Ohm R.A."/>
            <person name="Martin F."/>
            <person name="Silar P."/>
            <person name="Natvig D.O."/>
            <person name="Lalanne C."/>
            <person name="Gautier V."/>
            <person name="Ament-Velasquez S.L."/>
            <person name="Kruys A."/>
            <person name="Hutchinson M.I."/>
            <person name="Powell A.J."/>
            <person name="Barry K."/>
            <person name="Miller A.N."/>
            <person name="Grigoriev I.V."/>
            <person name="Debuchy R."/>
            <person name="Gladieux P."/>
            <person name="Hiltunen Thoren M."/>
            <person name="Johannesson H."/>
        </authorList>
    </citation>
    <scope>NUCLEOTIDE SEQUENCE</scope>
    <source>
        <strain evidence="2">CBS 123565</strain>
    </source>
</reference>
<organism evidence="2 3">
    <name type="scientific">Trichocladium antarcticum</name>
    <dbReference type="NCBI Taxonomy" id="1450529"/>
    <lineage>
        <taxon>Eukaryota</taxon>
        <taxon>Fungi</taxon>
        <taxon>Dikarya</taxon>
        <taxon>Ascomycota</taxon>
        <taxon>Pezizomycotina</taxon>
        <taxon>Sordariomycetes</taxon>
        <taxon>Sordariomycetidae</taxon>
        <taxon>Sordariales</taxon>
        <taxon>Chaetomiaceae</taxon>
        <taxon>Trichocladium</taxon>
    </lineage>
</organism>
<sequence length="120" mass="13084">MHPRPLPSPFGSALAGPPAAHARCSGPLPAAHWRWRPSRKRPAMWWPWLTIGVGRQGSRGPLGGKPWRGRMGQGLVAGWANRGEAMCRGRLEGGDRHHGTVGLRRGLRGCLRAAFEMIKA</sequence>
<evidence type="ECO:0000313" key="2">
    <source>
        <dbReference type="EMBL" id="KAK4134927.1"/>
    </source>
</evidence>
<keyword evidence="3" id="KW-1185">Reference proteome</keyword>
<protein>
    <submittedName>
        <fullName evidence="2">Uncharacterized protein</fullName>
    </submittedName>
</protein>